<protein>
    <submittedName>
        <fullName evidence="2">Flavin reductase family protein</fullName>
    </submittedName>
</protein>
<organism evidence="2 3">
    <name type="scientific">Pikeienuella piscinae</name>
    <dbReference type="NCBI Taxonomy" id="2748098"/>
    <lineage>
        <taxon>Bacteria</taxon>
        <taxon>Pseudomonadati</taxon>
        <taxon>Pseudomonadota</taxon>
        <taxon>Alphaproteobacteria</taxon>
        <taxon>Rhodobacterales</taxon>
        <taxon>Paracoccaceae</taxon>
        <taxon>Pikeienuella</taxon>
    </lineage>
</organism>
<dbReference type="GO" id="GO:0010181">
    <property type="term" value="F:FMN binding"/>
    <property type="evidence" value="ECO:0007669"/>
    <property type="project" value="InterPro"/>
</dbReference>
<proteinExistence type="predicted"/>
<dbReference type="AlphaFoldDB" id="A0A7L5BWN2"/>
<dbReference type="InterPro" id="IPR012349">
    <property type="entry name" value="Split_barrel_FMN-bd"/>
</dbReference>
<name>A0A7L5BWN2_9RHOB</name>
<dbReference type="GO" id="GO:0016646">
    <property type="term" value="F:oxidoreductase activity, acting on the CH-NH group of donors, NAD or NADP as acceptor"/>
    <property type="evidence" value="ECO:0007669"/>
    <property type="project" value="UniProtKB-ARBA"/>
</dbReference>
<dbReference type="SUPFAM" id="SSF50475">
    <property type="entry name" value="FMN-binding split barrel"/>
    <property type="match status" value="1"/>
</dbReference>
<gene>
    <name evidence="2" type="ORF">G5B40_12075</name>
</gene>
<sequence>MFYRPGQDDHGLPRNPFNALITPRPIAWVSTRDPDGAANLAPFSFFNAAAYTPPIVSVAFTGAKTGDLEDERKDTLANIRATREFAVNIVPAALKDEMNASSAHLPAGENEFDAVGVTESPCELISAPRVAESPACFECRLIRLVELPNDGPGENTTVFGQVVGVHIADEILRDGFVVPSLFRPLARMGYLDYAIIEDVFAMNRPD</sequence>
<dbReference type="InterPro" id="IPR002563">
    <property type="entry name" value="Flavin_Rdtase-like_dom"/>
</dbReference>
<keyword evidence="3" id="KW-1185">Reference proteome</keyword>
<evidence type="ECO:0000259" key="1">
    <source>
        <dbReference type="SMART" id="SM00903"/>
    </source>
</evidence>
<evidence type="ECO:0000313" key="3">
    <source>
        <dbReference type="Proteomes" id="UP000503336"/>
    </source>
</evidence>
<feature type="domain" description="Flavin reductase like" evidence="1">
    <location>
        <begin position="19"/>
        <end position="178"/>
    </location>
</feature>
<dbReference type="Gene3D" id="2.30.110.10">
    <property type="entry name" value="Electron Transport, Fmn-binding Protein, Chain A"/>
    <property type="match status" value="1"/>
</dbReference>
<dbReference type="PANTHER" id="PTHR43812">
    <property type="entry name" value="BLR2425 PROTEIN"/>
    <property type="match status" value="1"/>
</dbReference>
<reference evidence="2 3" key="1">
    <citation type="submission" date="2020-02" db="EMBL/GenBank/DDBJ databases">
        <title>complete genome sequence of Rhodobacteraceae bacterium.</title>
        <authorList>
            <person name="Park J."/>
            <person name="Kim Y.-S."/>
            <person name="Kim K.-H."/>
        </authorList>
    </citation>
    <scope>NUCLEOTIDE SEQUENCE [LARGE SCALE GENOMIC DNA]</scope>
    <source>
        <strain evidence="2 3">RR4-56</strain>
    </source>
</reference>
<dbReference type="KEGG" id="hdh:G5B40_12075"/>
<dbReference type="EMBL" id="CP049056">
    <property type="protein sequence ID" value="QIE56132.1"/>
    <property type="molecule type" value="Genomic_DNA"/>
</dbReference>
<dbReference type="RefSeq" id="WP_165098957.1">
    <property type="nucleotide sequence ID" value="NZ_CP049056.1"/>
</dbReference>
<evidence type="ECO:0000313" key="2">
    <source>
        <dbReference type="EMBL" id="QIE56132.1"/>
    </source>
</evidence>
<dbReference type="SMART" id="SM00903">
    <property type="entry name" value="Flavin_Reduct"/>
    <property type="match status" value="1"/>
</dbReference>
<dbReference type="PANTHER" id="PTHR43812:SF2">
    <property type="entry name" value="FLAVIN REDUCTASE LIKE DOMAIN-CONTAINING PROTEIN"/>
    <property type="match status" value="1"/>
</dbReference>
<accession>A0A7L5BWN2</accession>
<dbReference type="Proteomes" id="UP000503336">
    <property type="component" value="Chromosome"/>
</dbReference>
<dbReference type="Pfam" id="PF01613">
    <property type="entry name" value="Flavin_Reduct"/>
    <property type="match status" value="1"/>
</dbReference>